<dbReference type="Pfam" id="PF02616">
    <property type="entry name" value="SMC_ScpA"/>
    <property type="match status" value="1"/>
</dbReference>
<dbReference type="InterPro" id="IPR003768">
    <property type="entry name" value="ScpA"/>
</dbReference>
<evidence type="ECO:0000256" key="3">
    <source>
        <dbReference type="HAMAP-Rule" id="MF_01805"/>
    </source>
</evidence>
<dbReference type="PANTHER" id="PTHR33969:SF2">
    <property type="entry name" value="SEGREGATION AND CONDENSATION PROTEIN A"/>
    <property type="match status" value="1"/>
</dbReference>
<evidence type="ECO:0000313" key="5">
    <source>
        <dbReference type="Proteomes" id="UP000050969"/>
    </source>
</evidence>
<dbReference type="Proteomes" id="UP000050969">
    <property type="component" value="Unassembled WGS sequence"/>
</dbReference>
<comment type="subunit">
    <text evidence="3">Component of a cohesin-like complex composed of ScpA, ScpB and the Smc homodimer, in which ScpA and ScpB bind to the head domain of Smc. The presence of the three proteins is required for the association of the complex with DNA.</text>
</comment>
<keyword evidence="1 3" id="KW-0159">Chromosome partition</keyword>
<organism evidence="4 5">
    <name type="scientific">Lacticaseibacillus saniviri JCM 17471 = DSM 24301</name>
    <dbReference type="NCBI Taxonomy" id="1293598"/>
    <lineage>
        <taxon>Bacteria</taxon>
        <taxon>Bacillati</taxon>
        <taxon>Bacillota</taxon>
        <taxon>Bacilli</taxon>
        <taxon>Lactobacillales</taxon>
        <taxon>Lactobacillaceae</taxon>
        <taxon>Lacticaseibacillus</taxon>
    </lineage>
</organism>
<keyword evidence="3" id="KW-0132">Cell division</keyword>
<dbReference type="PATRIC" id="fig|1293598.4.peg.1486"/>
<evidence type="ECO:0000313" key="4">
    <source>
        <dbReference type="EMBL" id="KRO18290.1"/>
    </source>
</evidence>
<dbReference type="GO" id="GO:0007059">
    <property type="term" value="P:chromosome segregation"/>
    <property type="evidence" value="ECO:0007669"/>
    <property type="project" value="UniProtKB-UniRule"/>
</dbReference>
<keyword evidence="3" id="KW-0963">Cytoplasm</keyword>
<dbReference type="AlphaFoldDB" id="A0A0R2N0M0"/>
<dbReference type="Gene3D" id="6.10.250.2410">
    <property type="match status" value="1"/>
</dbReference>
<dbReference type="GO" id="GO:0005737">
    <property type="term" value="C:cytoplasm"/>
    <property type="evidence" value="ECO:0007669"/>
    <property type="project" value="UniProtKB-SubCell"/>
</dbReference>
<evidence type="ECO:0000256" key="1">
    <source>
        <dbReference type="ARBA" id="ARBA00022829"/>
    </source>
</evidence>
<proteinExistence type="inferred from homology"/>
<accession>A0A0R2N0M0</accession>
<protein>
    <recommendedName>
        <fullName evidence="2 3">Segregation and condensation protein A</fullName>
    </recommendedName>
</protein>
<dbReference type="STRING" id="1293598.IV56_GL001421"/>
<dbReference type="GO" id="GO:0006260">
    <property type="term" value="P:DNA replication"/>
    <property type="evidence" value="ECO:0007669"/>
    <property type="project" value="UniProtKB-UniRule"/>
</dbReference>
<evidence type="ECO:0000256" key="2">
    <source>
        <dbReference type="ARBA" id="ARBA00044777"/>
    </source>
</evidence>
<dbReference type="InterPro" id="IPR023093">
    <property type="entry name" value="ScpA-like_C"/>
</dbReference>
<keyword evidence="5" id="KW-1185">Reference proteome</keyword>
<dbReference type="HAMAP" id="MF_01805">
    <property type="entry name" value="ScpA"/>
    <property type="match status" value="1"/>
</dbReference>
<dbReference type="GO" id="GO:0051301">
    <property type="term" value="P:cell division"/>
    <property type="evidence" value="ECO:0007669"/>
    <property type="project" value="UniProtKB-KW"/>
</dbReference>
<comment type="function">
    <text evidence="3">Participates in chromosomal partition during cell division. May act via the formation of a condensin-like complex containing Smc and ScpB that pull DNA away from mid-cell into both cell halves.</text>
</comment>
<gene>
    <name evidence="3" type="primary">scpA</name>
    <name evidence="4" type="ORF">IV56_GL001421</name>
</gene>
<sequence>MALTLVLDDFSGPLDLLWHLIKANEIDIYDIPIAEVTRQYLDYLHQAQELALDIAGDYFVMAASLMALKSRLLLPTVEEELQQDEPAFDPRADLVAQLLTYQVYQQAAETLKERAQERATAYAKPESNPPADSNALLAPGAVKLNELHHAMTQVVTQKLQTMTLIQHIEAEPVSVADQINVIRKRLKQQTRWAFDQLLDQTTVDGIVTAFLAILELMHLNEIECQQEDPFAPIWVQPKEAA</sequence>
<dbReference type="RefSeq" id="WP_056992117.1">
    <property type="nucleotide sequence ID" value="NZ_JQCE01000005.1"/>
</dbReference>
<dbReference type="EMBL" id="JQCE01000005">
    <property type="protein sequence ID" value="KRO18290.1"/>
    <property type="molecule type" value="Genomic_DNA"/>
</dbReference>
<comment type="subcellular location">
    <subcellularLocation>
        <location evidence="3">Cytoplasm</location>
    </subcellularLocation>
    <text evidence="3">Associated with two foci at the outer edges of the nucleoid region in young cells, and at four foci within both cell halves in older cells.</text>
</comment>
<keyword evidence="3" id="KW-0131">Cell cycle</keyword>
<dbReference type="PANTHER" id="PTHR33969">
    <property type="entry name" value="SEGREGATION AND CONDENSATION PROTEIN A"/>
    <property type="match status" value="1"/>
</dbReference>
<name>A0A0R2N0M0_9LACO</name>
<dbReference type="Gene3D" id="1.10.10.580">
    <property type="entry name" value="Structural maintenance of chromosome 1. Chain E"/>
    <property type="match status" value="1"/>
</dbReference>
<reference evidence="4 5" key="1">
    <citation type="journal article" date="2015" name="Genome Announc.">
        <title>Expanding the biotechnology potential of lactobacilli through comparative genomics of 213 strains and associated genera.</title>
        <authorList>
            <person name="Sun Z."/>
            <person name="Harris H.M."/>
            <person name="McCann A."/>
            <person name="Guo C."/>
            <person name="Argimon S."/>
            <person name="Zhang W."/>
            <person name="Yang X."/>
            <person name="Jeffery I.B."/>
            <person name="Cooney J.C."/>
            <person name="Kagawa T.F."/>
            <person name="Liu W."/>
            <person name="Song Y."/>
            <person name="Salvetti E."/>
            <person name="Wrobel A."/>
            <person name="Rasinkangas P."/>
            <person name="Parkhill J."/>
            <person name="Rea M.C."/>
            <person name="O'Sullivan O."/>
            <person name="Ritari J."/>
            <person name="Douillard F.P."/>
            <person name="Paul Ross R."/>
            <person name="Yang R."/>
            <person name="Briner A.E."/>
            <person name="Felis G.E."/>
            <person name="de Vos W.M."/>
            <person name="Barrangou R."/>
            <person name="Klaenhammer T.R."/>
            <person name="Caufield P.W."/>
            <person name="Cui Y."/>
            <person name="Zhang H."/>
            <person name="O'Toole P.W."/>
        </authorList>
    </citation>
    <scope>NUCLEOTIDE SEQUENCE [LARGE SCALE GENOMIC DNA]</scope>
    <source>
        <strain evidence="4 5">DSM 24301</strain>
    </source>
</reference>
<comment type="caution">
    <text evidence="4">The sequence shown here is derived from an EMBL/GenBank/DDBJ whole genome shotgun (WGS) entry which is preliminary data.</text>
</comment>
<comment type="similarity">
    <text evidence="3">Belongs to the ScpA family.</text>
</comment>